<name>A0A067TIT7_GALM3</name>
<keyword evidence="1" id="KW-0472">Membrane</keyword>
<reference evidence="3" key="1">
    <citation type="journal article" date="2014" name="Proc. Natl. Acad. Sci. U.S.A.">
        <title>Extensive sampling of basidiomycete genomes demonstrates inadequacy of the white-rot/brown-rot paradigm for wood decay fungi.</title>
        <authorList>
            <person name="Riley R."/>
            <person name="Salamov A.A."/>
            <person name="Brown D.W."/>
            <person name="Nagy L.G."/>
            <person name="Floudas D."/>
            <person name="Held B.W."/>
            <person name="Levasseur A."/>
            <person name="Lombard V."/>
            <person name="Morin E."/>
            <person name="Otillar R."/>
            <person name="Lindquist E.A."/>
            <person name="Sun H."/>
            <person name="LaButti K.M."/>
            <person name="Schmutz J."/>
            <person name="Jabbour D."/>
            <person name="Luo H."/>
            <person name="Baker S.E."/>
            <person name="Pisabarro A.G."/>
            <person name="Walton J.D."/>
            <person name="Blanchette R.A."/>
            <person name="Henrissat B."/>
            <person name="Martin F."/>
            <person name="Cullen D."/>
            <person name="Hibbett D.S."/>
            <person name="Grigoriev I.V."/>
        </authorList>
    </citation>
    <scope>NUCLEOTIDE SEQUENCE [LARGE SCALE GENOMIC DNA]</scope>
    <source>
        <strain evidence="3">CBS 339.88</strain>
    </source>
</reference>
<evidence type="ECO:0000313" key="3">
    <source>
        <dbReference type="Proteomes" id="UP000027222"/>
    </source>
</evidence>
<accession>A0A067TIT7</accession>
<keyword evidence="1" id="KW-1133">Transmembrane helix</keyword>
<organism evidence="2 3">
    <name type="scientific">Galerina marginata (strain CBS 339.88)</name>
    <dbReference type="NCBI Taxonomy" id="685588"/>
    <lineage>
        <taxon>Eukaryota</taxon>
        <taxon>Fungi</taxon>
        <taxon>Dikarya</taxon>
        <taxon>Basidiomycota</taxon>
        <taxon>Agaricomycotina</taxon>
        <taxon>Agaricomycetes</taxon>
        <taxon>Agaricomycetidae</taxon>
        <taxon>Agaricales</taxon>
        <taxon>Agaricineae</taxon>
        <taxon>Strophariaceae</taxon>
        <taxon>Galerina</taxon>
    </lineage>
</organism>
<feature type="transmembrane region" description="Helical" evidence="1">
    <location>
        <begin position="31"/>
        <end position="53"/>
    </location>
</feature>
<dbReference type="EMBL" id="KL142369">
    <property type="protein sequence ID" value="KDR83046.1"/>
    <property type="molecule type" value="Genomic_DNA"/>
</dbReference>
<evidence type="ECO:0000313" key="2">
    <source>
        <dbReference type="EMBL" id="KDR83046.1"/>
    </source>
</evidence>
<dbReference type="AlphaFoldDB" id="A0A067TIT7"/>
<dbReference type="HOGENOM" id="CLU_2413413_0_0_1"/>
<proteinExistence type="predicted"/>
<evidence type="ECO:0000256" key="1">
    <source>
        <dbReference type="SAM" id="Phobius"/>
    </source>
</evidence>
<gene>
    <name evidence="2" type="ORF">GALMADRAFT_238835</name>
</gene>
<keyword evidence="3" id="KW-1185">Reference proteome</keyword>
<keyword evidence="1" id="KW-0812">Transmembrane</keyword>
<protein>
    <submittedName>
        <fullName evidence="2">Uncharacterized protein</fullName>
    </submittedName>
</protein>
<dbReference type="Proteomes" id="UP000027222">
    <property type="component" value="Unassembled WGS sequence"/>
</dbReference>
<sequence>MDALGGFKNQDNTLYRYFPPGGSVLSRDTRAIPFVVSCLAFTLQFVHGLAVTLNSFRKRRTASGELLTMLTWKSRVRPGLCTNRYKWSVRIL</sequence>